<sequence length="97" mass="10736">MALLTHLTNDQAWKGIHNYIRSVQAELDDVSPIQSLYQCHHGSGQPDRSVESTFTLACTTGARALHCHAIEGLKGGWKRGPCRSNWLPPFFSSFLLG</sequence>
<reference evidence="1" key="1">
    <citation type="submission" date="2021-09" db="EMBL/GenBank/DDBJ databases">
        <authorList>
            <consortium name="Pathogen Informatics"/>
        </authorList>
    </citation>
    <scope>NUCLEOTIDE SEQUENCE</scope>
</reference>
<evidence type="ECO:0000313" key="2">
    <source>
        <dbReference type="Proteomes" id="UP000746747"/>
    </source>
</evidence>
<dbReference type="EMBL" id="CAKAEH010001614">
    <property type="protein sequence ID" value="CAG9538011.1"/>
    <property type="molecule type" value="Genomic_DNA"/>
</dbReference>
<accession>A0A8J2PWE2</accession>
<dbReference type="Proteomes" id="UP000746747">
    <property type="component" value="Unassembled WGS sequence"/>
</dbReference>
<gene>
    <name evidence="1" type="ORF">CJOHNSTONI_LOCUS7762</name>
</gene>
<name>A0A8J2PWE2_9BILA</name>
<keyword evidence="2" id="KW-1185">Reference proteome</keyword>
<dbReference type="AlphaFoldDB" id="A0A8J2PWE2"/>
<comment type="caution">
    <text evidence="1">The sequence shown here is derived from an EMBL/GenBank/DDBJ whole genome shotgun (WGS) entry which is preliminary data.</text>
</comment>
<protein>
    <submittedName>
        <fullName evidence="1">Uncharacterized protein</fullName>
    </submittedName>
</protein>
<proteinExistence type="predicted"/>
<evidence type="ECO:0000313" key="1">
    <source>
        <dbReference type="EMBL" id="CAG9538011.1"/>
    </source>
</evidence>
<organism evidence="1 2">
    <name type="scientific">Cercopithifilaria johnstoni</name>
    <dbReference type="NCBI Taxonomy" id="2874296"/>
    <lineage>
        <taxon>Eukaryota</taxon>
        <taxon>Metazoa</taxon>
        <taxon>Ecdysozoa</taxon>
        <taxon>Nematoda</taxon>
        <taxon>Chromadorea</taxon>
        <taxon>Rhabditida</taxon>
        <taxon>Spirurina</taxon>
        <taxon>Spiruromorpha</taxon>
        <taxon>Filarioidea</taxon>
        <taxon>Onchocercidae</taxon>
        <taxon>Cercopithifilaria</taxon>
    </lineage>
</organism>